<comment type="caution">
    <text evidence="1">The sequence shown here is derived from an EMBL/GenBank/DDBJ whole genome shotgun (WGS) entry which is preliminary data.</text>
</comment>
<evidence type="ECO:0000313" key="1">
    <source>
        <dbReference type="EMBL" id="EQD78870.1"/>
    </source>
</evidence>
<dbReference type="EMBL" id="AUZY01000375">
    <property type="protein sequence ID" value="EQD78870.1"/>
    <property type="molecule type" value="Genomic_DNA"/>
</dbReference>
<gene>
    <name evidence="1" type="ORF">B1B_00490</name>
</gene>
<dbReference type="AlphaFoldDB" id="T1D9I8"/>
<reference evidence="1" key="1">
    <citation type="submission" date="2013-08" db="EMBL/GenBank/DDBJ databases">
        <authorList>
            <person name="Mendez C."/>
            <person name="Richter M."/>
            <person name="Ferrer M."/>
            <person name="Sanchez J."/>
        </authorList>
    </citation>
    <scope>NUCLEOTIDE SEQUENCE</scope>
</reference>
<protein>
    <submittedName>
        <fullName evidence="1">Uncharacterized protein</fullName>
    </submittedName>
</protein>
<proteinExistence type="predicted"/>
<accession>T1D9I8</accession>
<reference evidence="1" key="2">
    <citation type="journal article" date="2014" name="ISME J.">
        <title>Microbial stratification in low pH oxic and suboxic macroscopic growths along an acid mine drainage.</title>
        <authorList>
            <person name="Mendez-Garcia C."/>
            <person name="Mesa V."/>
            <person name="Sprenger R.R."/>
            <person name="Richter M."/>
            <person name="Diez M.S."/>
            <person name="Solano J."/>
            <person name="Bargiela R."/>
            <person name="Golyshina O.V."/>
            <person name="Manteca A."/>
            <person name="Ramos J.L."/>
            <person name="Gallego J.R."/>
            <person name="Llorente I."/>
            <person name="Martins Dos Santos V.A."/>
            <person name="Jensen O.N."/>
            <person name="Pelaez A.I."/>
            <person name="Sanchez J."/>
            <person name="Ferrer M."/>
        </authorList>
    </citation>
    <scope>NUCLEOTIDE SEQUENCE</scope>
</reference>
<sequence>HFVDGLGDSVFADYLEFRNCVVKTKGLASISKIRIDVYREGIHRAEALWIGVASEYILHPRELKSKFPFALPYVDVIGRCIEVKELVRRIITWNVSHNVYCTPLMELNTALSMVTEDNDVNIGYLALPKTVGMVRVDPQCASCKQRNELRYVKGTCQCG</sequence>
<organism evidence="1">
    <name type="scientific">mine drainage metagenome</name>
    <dbReference type="NCBI Taxonomy" id="410659"/>
    <lineage>
        <taxon>unclassified sequences</taxon>
        <taxon>metagenomes</taxon>
        <taxon>ecological metagenomes</taxon>
    </lineage>
</organism>
<name>T1D9I8_9ZZZZ</name>
<feature type="non-terminal residue" evidence="1">
    <location>
        <position position="1"/>
    </location>
</feature>